<dbReference type="EMBL" id="VFSV01000020">
    <property type="protein sequence ID" value="TRD18401.1"/>
    <property type="molecule type" value="Genomic_DNA"/>
</dbReference>
<evidence type="ECO:0000313" key="2">
    <source>
        <dbReference type="Proteomes" id="UP000318590"/>
    </source>
</evidence>
<reference evidence="1 2" key="1">
    <citation type="submission" date="2019-06" db="EMBL/GenBank/DDBJ databases">
        <title>Paenimaribius caenipelagi gen. nov., sp. nov., isolated from a tidal flat.</title>
        <authorList>
            <person name="Yoon J.-H."/>
        </authorList>
    </citation>
    <scope>NUCLEOTIDE SEQUENCE [LARGE SCALE GENOMIC DNA]</scope>
    <source>
        <strain evidence="1 2">JBTF-M29</strain>
    </source>
</reference>
<gene>
    <name evidence="1" type="ORF">FEV53_12150</name>
</gene>
<dbReference type="RefSeq" id="WP_142835074.1">
    <property type="nucleotide sequence ID" value="NZ_VFSV01000020.1"/>
</dbReference>
<keyword evidence="2" id="KW-1185">Reference proteome</keyword>
<protein>
    <submittedName>
        <fullName evidence="1">GpE family phage tail protein</fullName>
    </submittedName>
</protein>
<organism evidence="1 2">
    <name type="scientific">Palleronia caenipelagi</name>
    <dbReference type="NCBI Taxonomy" id="2489174"/>
    <lineage>
        <taxon>Bacteria</taxon>
        <taxon>Pseudomonadati</taxon>
        <taxon>Pseudomonadota</taxon>
        <taxon>Alphaproteobacteria</taxon>
        <taxon>Rhodobacterales</taxon>
        <taxon>Roseobacteraceae</taxon>
        <taxon>Palleronia</taxon>
    </lineage>
</organism>
<name>A0A547PWA1_9RHOB</name>
<evidence type="ECO:0000313" key="1">
    <source>
        <dbReference type="EMBL" id="TRD18401.1"/>
    </source>
</evidence>
<proteinExistence type="predicted"/>
<accession>A0A547PWA1</accession>
<dbReference type="AlphaFoldDB" id="A0A547PWA1"/>
<dbReference type="Proteomes" id="UP000318590">
    <property type="component" value="Unassembled WGS sequence"/>
</dbReference>
<comment type="caution">
    <text evidence="1">The sequence shown here is derived from an EMBL/GenBank/DDBJ whole genome shotgun (WGS) entry which is preliminary data.</text>
</comment>
<dbReference type="InterPro" id="IPR009493">
    <property type="entry name" value="P2_GpE"/>
</dbReference>
<dbReference type="Pfam" id="PF06528">
    <property type="entry name" value="Phage_P2_GpE"/>
    <property type="match status" value="1"/>
</dbReference>
<sequence>MADLALVFHWTPETLNRMSLRELAGWREKARARVAPDAGSRP</sequence>
<dbReference type="OrthoDB" id="8566531at2"/>